<accession>A0AC35EVX5</accession>
<evidence type="ECO:0000313" key="2">
    <source>
        <dbReference type="WBParaSite" id="PS1159_v2.g11230.t1"/>
    </source>
</evidence>
<dbReference type="WBParaSite" id="PS1159_v2.g11230.t1">
    <property type="protein sequence ID" value="PS1159_v2.g11230.t1"/>
    <property type="gene ID" value="PS1159_v2.g11230"/>
</dbReference>
<evidence type="ECO:0000313" key="1">
    <source>
        <dbReference type="Proteomes" id="UP000887580"/>
    </source>
</evidence>
<protein>
    <submittedName>
        <fullName evidence="2">Uncharacterized protein</fullName>
    </submittedName>
</protein>
<reference evidence="2" key="1">
    <citation type="submission" date="2022-11" db="UniProtKB">
        <authorList>
            <consortium name="WormBaseParasite"/>
        </authorList>
    </citation>
    <scope>IDENTIFICATION</scope>
</reference>
<name>A0AC35EVX5_9BILA</name>
<dbReference type="Proteomes" id="UP000887580">
    <property type="component" value="Unplaced"/>
</dbReference>
<organism evidence="1 2">
    <name type="scientific">Panagrolaimus sp. PS1159</name>
    <dbReference type="NCBI Taxonomy" id="55785"/>
    <lineage>
        <taxon>Eukaryota</taxon>
        <taxon>Metazoa</taxon>
        <taxon>Ecdysozoa</taxon>
        <taxon>Nematoda</taxon>
        <taxon>Chromadorea</taxon>
        <taxon>Rhabditida</taxon>
        <taxon>Tylenchina</taxon>
        <taxon>Panagrolaimomorpha</taxon>
        <taxon>Panagrolaimoidea</taxon>
        <taxon>Panagrolaimidae</taxon>
        <taxon>Panagrolaimus</taxon>
    </lineage>
</organism>
<proteinExistence type="predicted"/>
<sequence length="390" mass="45478">MAECGRKDDAGMMSEIETVSLCKGYEKVIEELETCQKSYEKVIEELETCQKSFKNFRALEYAEFNVRALAEDYMDKIRKNLVVGNVQTQIIAARFAYNRSNYEIVAEAKKDPKKLQNDRYLAMLIKTIKDCIDSAFMLATHRQQTKQNANFEQLLVGQNIIQNSLQVLVENIHQQPAFDVAYKHDVQPDPASTEHHQICLPIVPPAVTQVIVPTFQNGPLWLVSQAESQNLYSINTHSVDEFTKKFLLKLFSSAEILLPLKCVPIEKKAEFLKVAAHFYPNEKINWEEKYHRIMKNQRFQKRRHIFNDLYNRTGYCITSKDVEFWYLRPLSDQTKFFSNKRIGKQLESKSFGEIRIPEKCGDFEYIIFIEKSGRNSNIQMLFQDGRLIQI</sequence>